<evidence type="ECO:0000313" key="3">
    <source>
        <dbReference type="Proteomes" id="UP000059425"/>
    </source>
</evidence>
<dbReference type="OrthoDB" id="9806005at2"/>
<gene>
    <name evidence="2" type="ORF">AO356_27220</name>
</gene>
<protein>
    <recommendedName>
        <fullName evidence="1">N-acetyltransferase domain-containing protein</fullName>
    </recommendedName>
</protein>
<evidence type="ECO:0000259" key="1">
    <source>
        <dbReference type="PROSITE" id="PS51186"/>
    </source>
</evidence>
<dbReference type="SUPFAM" id="SSF55729">
    <property type="entry name" value="Acyl-CoA N-acyltransferases (Nat)"/>
    <property type="match status" value="1"/>
</dbReference>
<dbReference type="GO" id="GO:0016747">
    <property type="term" value="F:acyltransferase activity, transferring groups other than amino-acyl groups"/>
    <property type="evidence" value="ECO:0007669"/>
    <property type="project" value="InterPro"/>
</dbReference>
<dbReference type="RefSeq" id="WP_060742443.1">
    <property type="nucleotide sequence ID" value="NZ_CP012831.1"/>
</dbReference>
<dbReference type="PANTHER" id="PTHR41368:SF1">
    <property type="entry name" value="PROTEIN YGHO"/>
    <property type="match status" value="1"/>
</dbReference>
<dbReference type="AlphaFoldDB" id="A0A0N9WDC7"/>
<dbReference type="InterPro" id="IPR039968">
    <property type="entry name" value="BcerS-like"/>
</dbReference>
<organism evidence="2 3">
    <name type="scientific">Pseudomonas fluorescens</name>
    <dbReference type="NCBI Taxonomy" id="294"/>
    <lineage>
        <taxon>Bacteria</taxon>
        <taxon>Pseudomonadati</taxon>
        <taxon>Pseudomonadota</taxon>
        <taxon>Gammaproteobacteria</taxon>
        <taxon>Pseudomonadales</taxon>
        <taxon>Pseudomonadaceae</taxon>
        <taxon>Pseudomonas</taxon>
    </lineage>
</organism>
<dbReference type="InterPro" id="IPR000182">
    <property type="entry name" value="GNAT_dom"/>
</dbReference>
<dbReference type="Proteomes" id="UP000059425">
    <property type="component" value="Chromosome"/>
</dbReference>
<proteinExistence type="predicted"/>
<dbReference type="PANTHER" id="PTHR41368">
    <property type="entry name" value="PROTEIN YGHO"/>
    <property type="match status" value="1"/>
</dbReference>
<reference evidence="3" key="1">
    <citation type="submission" date="2015-09" db="EMBL/GenBank/DDBJ databases">
        <title>Whole genome sequence of Pseudomonas fluorescens FW300-N2C3.</title>
        <authorList>
            <person name="Ray J."/>
            <person name="Melnyk R."/>
            <person name="Deutschbauer A."/>
        </authorList>
    </citation>
    <scope>NUCLEOTIDE SEQUENCE [LARGE SCALE GENOMIC DNA]</scope>
    <source>
        <strain evidence="3">FW300-N2C3</strain>
    </source>
</reference>
<dbReference type="InterPro" id="IPR016181">
    <property type="entry name" value="Acyl_CoA_acyltransferase"/>
</dbReference>
<sequence length="376" mass="42569">MITVEAVDTAKRLRQFIDLPFRLYADDQHWVAPLRSDMKRILSPRHNPFFREAQIEHFLALDDQGQAQGRVSVCIHAAYNLRFGHEHVFFGFFEVAPDPAVTRALFDAVGKWARARGKSRLLGPYSYTSTQDAALLLENIDGRPPTLLQTYNPLWYADALKQAGFDLAFTFSTYGVDVEQYRARRKASRSEKVLPGSQFSVRSATRADLRSNLEEIRCLFNSAFAENYEVAPISKASFKFQIDSVKTFIDLEGIKLIELDGRAVAFFLVLPDLNQILSRLKGHFGLFDLFKLNRYKRGVTGGVIALIGADPSVQGSGLGRLIGDEIVRYAEPRFQRVDTMWIDDRNPSSYVLARNVGMRRTKRYGVFGLNLDQTPG</sequence>
<feature type="domain" description="N-acetyltransferase" evidence="1">
    <location>
        <begin position="214"/>
        <end position="376"/>
    </location>
</feature>
<dbReference type="EMBL" id="CP012831">
    <property type="protein sequence ID" value="ALI10347.1"/>
    <property type="molecule type" value="Genomic_DNA"/>
</dbReference>
<dbReference type="PROSITE" id="PS51186">
    <property type="entry name" value="GNAT"/>
    <property type="match status" value="1"/>
</dbReference>
<name>A0A0N9WDC7_PSEFL</name>
<accession>A0A0N9WDC7</accession>
<evidence type="ECO:0000313" key="2">
    <source>
        <dbReference type="EMBL" id="ALI10347.1"/>
    </source>
</evidence>
<reference evidence="2 3" key="2">
    <citation type="journal article" date="2018" name="Nature">
        <title>Mutant phenotypes for thousands of bacterial genes of unknown function.</title>
        <authorList>
            <person name="Price M.N."/>
            <person name="Wetmore K.M."/>
            <person name="Waters R.J."/>
            <person name="Callaghan M."/>
            <person name="Ray J."/>
            <person name="Liu H."/>
            <person name="Kuehl J.V."/>
            <person name="Melnyk R.A."/>
            <person name="Lamson J.S."/>
            <person name="Suh Y."/>
            <person name="Carlson H.K."/>
            <person name="Esquivel Z."/>
            <person name="Sadeeshkumar H."/>
            <person name="Chakraborty R."/>
            <person name="Zane G.M."/>
            <person name="Rubin B.E."/>
            <person name="Wall J.D."/>
            <person name="Visel A."/>
            <person name="Bristow J."/>
            <person name="Blow M.J."/>
            <person name="Arkin A.P."/>
            <person name="Deutschbauer A.M."/>
        </authorList>
    </citation>
    <scope>NUCLEOTIDE SEQUENCE [LARGE SCALE GENOMIC DNA]</scope>
    <source>
        <strain evidence="2 3">FW300-N2C3</strain>
    </source>
</reference>
<dbReference type="Gene3D" id="3.40.630.30">
    <property type="match status" value="1"/>
</dbReference>